<sequence length="190" mass="20527">MPHDHREGFDPLDVLYPAIGAIAKPLKFILWFTSKKGPPVAIFGTVLGDLRHTCCLSVLSLHLDIESTSARGGRSPHDHPNGDPNCDNSLKFQNQTSSCKSGSTSCGCKLPSTLPKASSLGGATSNHLSPHPRGPRISSAFQILTSRHPRVCTHQCNASGCVTHAERRDFAVLSISWIYIAEIALFTSRN</sequence>
<keyword evidence="3" id="KW-1185">Reference proteome</keyword>
<proteinExistence type="predicted"/>
<accession>A0A4Y7PG90</accession>
<dbReference type="AlphaFoldDB" id="A0A4Y7PG90"/>
<dbReference type="VEuPathDB" id="FungiDB:BD410DRAFT_797349"/>
<dbReference type="Proteomes" id="UP000294933">
    <property type="component" value="Unassembled WGS sequence"/>
</dbReference>
<evidence type="ECO:0000256" key="1">
    <source>
        <dbReference type="SAM" id="MobiDB-lite"/>
    </source>
</evidence>
<name>A0A4Y7PG90_9AGAM</name>
<protein>
    <submittedName>
        <fullName evidence="2">Uncharacterized protein</fullName>
    </submittedName>
</protein>
<reference evidence="2 3" key="1">
    <citation type="submission" date="2018-06" db="EMBL/GenBank/DDBJ databases">
        <title>A transcriptomic atlas of mushroom development highlights an independent origin of complex multicellularity.</title>
        <authorList>
            <consortium name="DOE Joint Genome Institute"/>
            <person name="Krizsan K."/>
            <person name="Almasi E."/>
            <person name="Merenyi Z."/>
            <person name="Sahu N."/>
            <person name="Viragh M."/>
            <person name="Koszo T."/>
            <person name="Mondo S."/>
            <person name="Kiss B."/>
            <person name="Balint B."/>
            <person name="Kues U."/>
            <person name="Barry K."/>
            <person name="Hegedus J.C."/>
            <person name="Henrissat B."/>
            <person name="Johnson J."/>
            <person name="Lipzen A."/>
            <person name="Ohm R."/>
            <person name="Nagy I."/>
            <person name="Pangilinan J."/>
            <person name="Yan J."/>
            <person name="Xiong Y."/>
            <person name="Grigoriev I.V."/>
            <person name="Hibbett D.S."/>
            <person name="Nagy L.G."/>
        </authorList>
    </citation>
    <scope>NUCLEOTIDE SEQUENCE [LARGE SCALE GENOMIC DNA]</scope>
    <source>
        <strain evidence="2 3">SZMC22713</strain>
    </source>
</reference>
<evidence type="ECO:0000313" key="2">
    <source>
        <dbReference type="EMBL" id="TDL14078.1"/>
    </source>
</evidence>
<feature type="region of interest" description="Disordered" evidence="1">
    <location>
        <begin position="68"/>
        <end position="87"/>
    </location>
</feature>
<gene>
    <name evidence="2" type="ORF">BD410DRAFT_797349</name>
</gene>
<evidence type="ECO:0000313" key="3">
    <source>
        <dbReference type="Proteomes" id="UP000294933"/>
    </source>
</evidence>
<dbReference type="EMBL" id="ML170395">
    <property type="protein sequence ID" value="TDL14078.1"/>
    <property type="molecule type" value="Genomic_DNA"/>
</dbReference>
<organism evidence="2 3">
    <name type="scientific">Rickenella mellea</name>
    <dbReference type="NCBI Taxonomy" id="50990"/>
    <lineage>
        <taxon>Eukaryota</taxon>
        <taxon>Fungi</taxon>
        <taxon>Dikarya</taxon>
        <taxon>Basidiomycota</taxon>
        <taxon>Agaricomycotina</taxon>
        <taxon>Agaricomycetes</taxon>
        <taxon>Hymenochaetales</taxon>
        <taxon>Rickenellaceae</taxon>
        <taxon>Rickenella</taxon>
    </lineage>
</organism>